<name>A0A4S4FMY6_9MICO</name>
<keyword evidence="2" id="KW-1133">Transmembrane helix</keyword>
<evidence type="ECO:0000256" key="2">
    <source>
        <dbReference type="SAM" id="Phobius"/>
    </source>
</evidence>
<reference evidence="3 4" key="1">
    <citation type="submission" date="2019-04" db="EMBL/GenBank/DDBJ databases">
        <authorList>
            <person name="Jiang L."/>
        </authorList>
    </citation>
    <scope>NUCLEOTIDE SEQUENCE [LARGE SCALE GENOMIC DNA]</scope>
    <source>
        <strain evidence="3 4">YIM 131853</strain>
    </source>
</reference>
<accession>A0A4S4FMY6</accession>
<keyword evidence="4" id="KW-1185">Reference proteome</keyword>
<comment type="caution">
    <text evidence="3">The sequence shown here is derived from an EMBL/GenBank/DDBJ whole genome shotgun (WGS) entry which is preliminary data.</text>
</comment>
<feature type="region of interest" description="Disordered" evidence="1">
    <location>
        <begin position="82"/>
        <end position="101"/>
    </location>
</feature>
<dbReference type="EMBL" id="SSSM01000003">
    <property type="protein sequence ID" value="THG31554.1"/>
    <property type="molecule type" value="Genomic_DNA"/>
</dbReference>
<protein>
    <submittedName>
        <fullName evidence="3">Uncharacterized protein</fullName>
    </submittedName>
</protein>
<evidence type="ECO:0000313" key="4">
    <source>
        <dbReference type="Proteomes" id="UP000309133"/>
    </source>
</evidence>
<evidence type="ECO:0000313" key="3">
    <source>
        <dbReference type="EMBL" id="THG31554.1"/>
    </source>
</evidence>
<keyword evidence="2" id="KW-0812">Transmembrane</keyword>
<feature type="compositionally biased region" description="Polar residues" evidence="1">
    <location>
        <begin position="84"/>
        <end position="101"/>
    </location>
</feature>
<dbReference type="RefSeq" id="WP_136426674.1">
    <property type="nucleotide sequence ID" value="NZ_SSSM01000003.1"/>
</dbReference>
<keyword evidence="2" id="KW-0472">Membrane</keyword>
<sequence length="101" mass="10650">MDTITALRKTIRWTTTTAMLLIGLGVLDVVFGGASLFTESRQVDDPRAASWGAIVQGGVLIAWGVWGMTRSPKIAAMDELAEQQRATAEGSTTSPSPTAQG</sequence>
<gene>
    <name evidence="3" type="ORF">E6C64_05615</name>
</gene>
<dbReference type="AlphaFoldDB" id="A0A4S4FMY6"/>
<organism evidence="3 4">
    <name type="scientific">Naasia lichenicola</name>
    <dbReference type="NCBI Taxonomy" id="2565933"/>
    <lineage>
        <taxon>Bacteria</taxon>
        <taxon>Bacillati</taxon>
        <taxon>Actinomycetota</taxon>
        <taxon>Actinomycetes</taxon>
        <taxon>Micrococcales</taxon>
        <taxon>Microbacteriaceae</taxon>
        <taxon>Naasia</taxon>
    </lineage>
</organism>
<evidence type="ECO:0000256" key="1">
    <source>
        <dbReference type="SAM" id="MobiDB-lite"/>
    </source>
</evidence>
<feature type="transmembrane region" description="Helical" evidence="2">
    <location>
        <begin position="49"/>
        <end position="68"/>
    </location>
</feature>
<dbReference type="Proteomes" id="UP000309133">
    <property type="component" value="Unassembled WGS sequence"/>
</dbReference>
<proteinExistence type="predicted"/>
<feature type="transmembrane region" description="Helical" evidence="2">
    <location>
        <begin position="18"/>
        <end position="37"/>
    </location>
</feature>